<evidence type="ECO:0000313" key="1">
    <source>
        <dbReference type="EMBL" id="MXQ98362.1"/>
    </source>
</evidence>
<sequence>MCPCVLPQRFQKDDQQALITSEQMLASTRHSMWSCPPRLLAQSPRCVGEPKAPHGQPHVSILVFSCDK</sequence>
<accession>A0A6B0S7Y3</accession>
<dbReference type="AlphaFoldDB" id="A0A6B0S7Y3"/>
<organism evidence="1 2">
    <name type="scientific">Bos mutus</name>
    <name type="common">wild yak</name>
    <dbReference type="NCBI Taxonomy" id="72004"/>
    <lineage>
        <taxon>Eukaryota</taxon>
        <taxon>Metazoa</taxon>
        <taxon>Chordata</taxon>
        <taxon>Craniata</taxon>
        <taxon>Vertebrata</taxon>
        <taxon>Euteleostomi</taxon>
        <taxon>Mammalia</taxon>
        <taxon>Eutheria</taxon>
        <taxon>Laurasiatheria</taxon>
        <taxon>Artiodactyla</taxon>
        <taxon>Ruminantia</taxon>
        <taxon>Pecora</taxon>
        <taxon>Bovidae</taxon>
        <taxon>Bovinae</taxon>
        <taxon>Bos</taxon>
    </lineage>
</organism>
<dbReference type="Proteomes" id="UP000322234">
    <property type="component" value="Unassembled WGS sequence"/>
</dbReference>
<protein>
    <submittedName>
        <fullName evidence="1">Uncharacterized protein</fullName>
    </submittedName>
</protein>
<keyword evidence="2" id="KW-1185">Reference proteome</keyword>
<evidence type="ECO:0000313" key="2">
    <source>
        <dbReference type="Proteomes" id="UP000322234"/>
    </source>
</evidence>
<reference evidence="1" key="1">
    <citation type="submission" date="2019-10" db="EMBL/GenBank/DDBJ databases">
        <title>The sequence and de novo assembly of the wild yak genome.</title>
        <authorList>
            <person name="Liu Y."/>
        </authorList>
    </citation>
    <scope>NUCLEOTIDE SEQUENCE [LARGE SCALE GENOMIC DNA]</scope>
    <source>
        <strain evidence="1">WY2019</strain>
    </source>
</reference>
<proteinExistence type="predicted"/>
<comment type="caution">
    <text evidence="1">The sequence shown here is derived from an EMBL/GenBank/DDBJ whole genome shotgun (WGS) entry which is preliminary data.</text>
</comment>
<name>A0A6B0S7Y3_9CETA</name>
<dbReference type="EMBL" id="VBQZ03000236">
    <property type="protein sequence ID" value="MXQ98362.1"/>
    <property type="molecule type" value="Genomic_DNA"/>
</dbReference>
<gene>
    <name evidence="1" type="ORF">E5288_WYG013308</name>
</gene>